<dbReference type="RefSeq" id="WP_112159670.1">
    <property type="nucleotide sequence ID" value="NZ_QKRX01000009.1"/>
</dbReference>
<evidence type="ECO:0000256" key="1">
    <source>
        <dbReference type="ARBA" id="ARBA00022729"/>
    </source>
</evidence>
<dbReference type="PROSITE" id="PS50983">
    <property type="entry name" value="FE_B12_PBP"/>
    <property type="match status" value="1"/>
</dbReference>
<dbReference type="SUPFAM" id="SSF53807">
    <property type="entry name" value="Helical backbone' metal receptor"/>
    <property type="match status" value="1"/>
</dbReference>
<dbReference type="AlphaFoldDB" id="A0A364NKA7"/>
<proteinExistence type="predicted"/>
<dbReference type="NCBIfam" id="NF038402">
    <property type="entry name" value="TroA_like"/>
    <property type="match status" value="1"/>
</dbReference>
<comment type="caution">
    <text evidence="4">The sequence shown here is derived from an EMBL/GenBank/DDBJ whole genome shotgun (WGS) entry which is preliminary data.</text>
</comment>
<accession>A0A364NKA7</accession>
<reference evidence="4 5" key="1">
    <citation type="submission" date="2018-06" db="EMBL/GenBank/DDBJ databases">
        <title>Nitrincola tibetense sp. nov., isolated from Lake XuguoCo on Tibetan Plateau.</title>
        <authorList>
            <person name="Xing P."/>
        </authorList>
    </citation>
    <scope>NUCLEOTIDE SEQUENCE [LARGE SCALE GENOMIC DNA]</scope>
    <source>
        <strain evidence="5">xg18</strain>
    </source>
</reference>
<dbReference type="InterPro" id="IPR054828">
    <property type="entry name" value="Vit_B12_bind_prot"/>
</dbReference>
<feature type="domain" description="Fe/B12 periplasmic-binding" evidence="3">
    <location>
        <begin position="31"/>
        <end position="291"/>
    </location>
</feature>
<feature type="chain" id="PRO_5016685344" evidence="2">
    <location>
        <begin position="27"/>
        <end position="302"/>
    </location>
</feature>
<feature type="signal peptide" evidence="2">
    <location>
        <begin position="1"/>
        <end position="26"/>
    </location>
</feature>
<name>A0A364NKA7_9GAMM</name>
<evidence type="ECO:0000259" key="3">
    <source>
        <dbReference type="PROSITE" id="PS50983"/>
    </source>
</evidence>
<evidence type="ECO:0000313" key="5">
    <source>
        <dbReference type="Proteomes" id="UP000250744"/>
    </source>
</evidence>
<dbReference type="InterPro" id="IPR050902">
    <property type="entry name" value="ABC_Transporter_SBP"/>
</dbReference>
<organism evidence="4 5">
    <name type="scientific">Nitrincola tibetensis</name>
    <dbReference type="NCBI Taxonomy" id="2219697"/>
    <lineage>
        <taxon>Bacteria</taxon>
        <taxon>Pseudomonadati</taxon>
        <taxon>Pseudomonadota</taxon>
        <taxon>Gammaproteobacteria</taxon>
        <taxon>Oceanospirillales</taxon>
        <taxon>Oceanospirillaceae</taxon>
        <taxon>Nitrincola</taxon>
    </lineage>
</organism>
<evidence type="ECO:0000313" key="4">
    <source>
        <dbReference type="EMBL" id="RAU17516.1"/>
    </source>
</evidence>
<gene>
    <name evidence="4" type="ORF">DN062_12555</name>
</gene>
<protein>
    <submittedName>
        <fullName evidence="4">ABC transporter substrate-binding protein</fullName>
    </submittedName>
</protein>
<keyword evidence="5" id="KW-1185">Reference proteome</keyword>
<dbReference type="EMBL" id="QKRX01000009">
    <property type="protein sequence ID" value="RAU17516.1"/>
    <property type="molecule type" value="Genomic_DNA"/>
</dbReference>
<sequence length="302" mass="33228">MLFNHLFKKQLPLMVFALLASLNAHSDSYQKIVSVDGSITEILYALEQQHRLVGRDTTSIWPEEAKDLPDVGYMRQLSSEGLLSLQPDLILVTDDAQPQSVLDQLQAAGVNVHIIENDYSLQGVQKKILSIARIVEQYEKGVELVASVEAEMMTIQDSIKAQHQEPVSAIFVLGIRNGSMMVAGSGSRADALLRMAGLHNPFSDQVQNYQSVSAEALIQANPDIIITMSQGAEMGGGIEQVLQDPAIRLTRAGQKKNVLVVDARLLSFGPDLPAQIEDLYQQVNLNPSNNKKPLDRFAAWNE</sequence>
<dbReference type="PANTHER" id="PTHR30535">
    <property type="entry name" value="VITAMIN B12-BINDING PROTEIN"/>
    <property type="match status" value="1"/>
</dbReference>
<dbReference type="Pfam" id="PF01497">
    <property type="entry name" value="Peripla_BP_2"/>
    <property type="match status" value="1"/>
</dbReference>
<dbReference type="Proteomes" id="UP000250744">
    <property type="component" value="Unassembled WGS sequence"/>
</dbReference>
<evidence type="ECO:0000256" key="2">
    <source>
        <dbReference type="SAM" id="SignalP"/>
    </source>
</evidence>
<keyword evidence="1 2" id="KW-0732">Signal</keyword>
<dbReference type="PANTHER" id="PTHR30535:SF4">
    <property type="entry name" value="HEMIN-BINDING PERIPLASMIC PROTEIN HMUT"/>
    <property type="match status" value="1"/>
</dbReference>
<dbReference type="OrthoDB" id="9797736at2"/>
<dbReference type="Gene3D" id="3.40.50.1980">
    <property type="entry name" value="Nitrogenase molybdenum iron protein domain"/>
    <property type="match status" value="2"/>
</dbReference>
<dbReference type="InterPro" id="IPR002491">
    <property type="entry name" value="ABC_transptr_periplasmic_BD"/>
</dbReference>